<organism evidence="1">
    <name type="scientific">Trepomonas sp. PC1</name>
    <dbReference type="NCBI Taxonomy" id="1076344"/>
    <lineage>
        <taxon>Eukaryota</taxon>
        <taxon>Metamonada</taxon>
        <taxon>Diplomonadida</taxon>
        <taxon>Hexamitidae</taxon>
        <taxon>Hexamitinae</taxon>
        <taxon>Trepomonas</taxon>
    </lineage>
</organism>
<reference evidence="1" key="1">
    <citation type="submission" date="2015-07" db="EMBL/GenBank/DDBJ databases">
        <title>Adaptation to a free-living lifestyle via gene acquisitions in the diplomonad Trepomonas sp. PC1.</title>
        <authorList>
            <person name="Xu F."/>
            <person name="Jerlstrom-Hultqvist J."/>
            <person name="Kolisko M."/>
            <person name="Simpson A.G.B."/>
            <person name="Roger A.J."/>
            <person name="Svard S.G."/>
            <person name="Andersson J.O."/>
        </authorList>
    </citation>
    <scope>NUCLEOTIDE SEQUENCE</scope>
    <source>
        <strain evidence="1">PC1</strain>
    </source>
</reference>
<dbReference type="EMBL" id="GDID01002650">
    <property type="protein sequence ID" value="JAP93956.1"/>
    <property type="molecule type" value="Transcribed_RNA"/>
</dbReference>
<evidence type="ECO:0000313" key="1">
    <source>
        <dbReference type="EMBL" id="JAP93956.1"/>
    </source>
</evidence>
<name>A0A146KEM6_9EUKA</name>
<protein>
    <submittedName>
        <fullName evidence="1">Uncharacterized protein</fullName>
    </submittedName>
</protein>
<sequence length="997" mass="115985">MQKIFSYRCARLQFYIQTYLNTRNIQYLVGSVTQQSIYNAALLNYLFKHNKAGVELYDTPSPLQDVLLVVNKDNFYWLLDSLESVNFVANYISGLSNHYVVCSQNFQLATQKHQFELIDLPKISEKEYIELMQHGKNDALAFEQSGKDVKIHFISQIVKQATQIAVAGPLTEEKKICDVMQQSMKVVPVHQSLMQLVFGHFDGGNFKPVEDAVQQLKRLHFDLVREIDQAPQKCNQLHQYLSKPQVECSLPKDPAVKFVPIVDQHKNQIGTNGIYDIYLSHPRIPVIYRQPYIIDGGLASLQLTGFICSLMEEALDTLTLLMKQEKECTEKFKDYLKEKLLKDQPVAYIEPLMDFIKTLKVSFQEHQFENSEKIFGRPIINIQLASQLKITVNNQFSAQTLFFGRSFIVTPQGVLNLSKFDVANQGLFKLKIRPDLQQNSIDPDLDELAKIVKLKLGMLIYDNGVGHIKQIDGLEFDGQLRYSDFQAQLIIPFMKQVTINFKSKPTQKYFQFQQLFNTGLDEDKMMPCMLNKNGMFCSNNLGLLLKQFGNYVYGYFCQQFMKYKTDENVELEGFFIQVDLQNSNNQNLFRKHVYEVIQNDVSIMDLKDYKFEIPETPDQNDSDLKKLQNSYNQHELLMLESDIRYAFGQIGMNYDDKLISKSIEPLPKVNNDLKAILISYDETKFYQTLNQVVKSVSDHFYNDKFSKQSTLQKVNGNAIFVCSHGEFSKFYRFIIENYKHLILIQIGQQKQVNAVTENLLLLPFTTISEPVQNCVISQTKSPNTQLVSVFFNEFGQYKQQMVDKEEVDLIVKNLQFKTVDQLNIVQKMSQIDVKKQIKSKNYELHLQNPPNAKQILNLLLQTQFMKKFLQQTKKISFKFGKFIVEFLQNTFVIDINQITQMEKMVVEAVDFDGIETVIQQFILMLQEEFSKQEIYEAKVQEYCQKQEQEELQQYIAKQPLPDGWFVDCGRYMDWNGNTQQERPDLEQLIAKFNQSKK</sequence>
<gene>
    <name evidence="1" type="ORF">TPC1_13561</name>
</gene>
<dbReference type="AlphaFoldDB" id="A0A146KEM6"/>
<accession>A0A146KEM6</accession>
<proteinExistence type="predicted"/>